<evidence type="ECO:0000313" key="2">
    <source>
        <dbReference type="EMBL" id="CAZ79959.1"/>
    </source>
</evidence>
<accession>D5G616</accession>
<feature type="region of interest" description="Disordered" evidence="1">
    <location>
        <begin position="16"/>
        <end position="47"/>
    </location>
</feature>
<dbReference type="EMBL" id="FN430006">
    <property type="protein sequence ID" value="CAZ79959.1"/>
    <property type="molecule type" value="Genomic_DNA"/>
</dbReference>
<evidence type="ECO:0000313" key="3">
    <source>
        <dbReference type="Proteomes" id="UP000006911"/>
    </source>
</evidence>
<proteinExistence type="predicted"/>
<gene>
    <name evidence="2" type="ORF">GSTUM_00001540001</name>
</gene>
<sequence length="86" mass="9889">MPPHFVTFLLTSSATRFSHSPAESPDTQLKPFSPTKSRERKYSTGLGLRNSDRKTRRYVSTHHRESPPLLSCTFLAELPVHHREQD</sequence>
<organism evidence="2 3">
    <name type="scientific">Tuber melanosporum (strain Mel28)</name>
    <name type="common">Perigord black truffle</name>
    <dbReference type="NCBI Taxonomy" id="656061"/>
    <lineage>
        <taxon>Eukaryota</taxon>
        <taxon>Fungi</taxon>
        <taxon>Dikarya</taxon>
        <taxon>Ascomycota</taxon>
        <taxon>Pezizomycotina</taxon>
        <taxon>Pezizomycetes</taxon>
        <taxon>Pezizales</taxon>
        <taxon>Tuberaceae</taxon>
        <taxon>Tuber</taxon>
    </lineage>
</organism>
<dbReference type="RefSeq" id="XP_002835802.1">
    <property type="nucleotide sequence ID" value="XM_002835756.1"/>
</dbReference>
<name>D5G616_TUBMM</name>
<protein>
    <submittedName>
        <fullName evidence="2">(Perigord truffle) hypothetical protein</fullName>
    </submittedName>
</protein>
<dbReference type="AlphaFoldDB" id="D5G616"/>
<reference evidence="2 3" key="1">
    <citation type="journal article" date="2010" name="Nature">
        <title>Perigord black truffle genome uncovers evolutionary origins and mechanisms of symbiosis.</title>
        <authorList>
            <person name="Martin F."/>
            <person name="Kohler A."/>
            <person name="Murat C."/>
            <person name="Balestrini R."/>
            <person name="Coutinho P.M."/>
            <person name="Jaillon O."/>
            <person name="Montanini B."/>
            <person name="Morin E."/>
            <person name="Noel B."/>
            <person name="Percudani R."/>
            <person name="Porcel B."/>
            <person name="Rubini A."/>
            <person name="Amicucci A."/>
            <person name="Amselem J."/>
            <person name="Anthouard V."/>
            <person name="Arcioni S."/>
            <person name="Artiguenave F."/>
            <person name="Aury J.M."/>
            <person name="Ballario P."/>
            <person name="Bolchi A."/>
            <person name="Brenna A."/>
            <person name="Brun A."/>
            <person name="Buee M."/>
            <person name="Cantarel B."/>
            <person name="Chevalier G."/>
            <person name="Couloux A."/>
            <person name="Da Silva C."/>
            <person name="Denoeud F."/>
            <person name="Duplessis S."/>
            <person name="Ghignone S."/>
            <person name="Hilselberger B."/>
            <person name="Iotti M."/>
            <person name="Marcais B."/>
            <person name="Mello A."/>
            <person name="Miranda M."/>
            <person name="Pacioni G."/>
            <person name="Quesneville H."/>
            <person name="Riccioni C."/>
            <person name="Ruotolo R."/>
            <person name="Splivallo R."/>
            <person name="Stocchi V."/>
            <person name="Tisserant E."/>
            <person name="Viscomi A.R."/>
            <person name="Zambonelli A."/>
            <person name="Zampieri E."/>
            <person name="Henrissat B."/>
            <person name="Lebrun M.H."/>
            <person name="Paolocci F."/>
            <person name="Bonfante P."/>
            <person name="Ottonello S."/>
            <person name="Wincker P."/>
        </authorList>
    </citation>
    <scope>NUCLEOTIDE SEQUENCE [LARGE SCALE GENOMIC DNA]</scope>
    <source>
        <strain evidence="2 3">Mel28</strain>
    </source>
</reference>
<evidence type="ECO:0000256" key="1">
    <source>
        <dbReference type="SAM" id="MobiDB-lite"/>
    </source>
</evidence>
<dbReference type="HOGENOM" id="CLU_2499504_0_0_1"/>
<keyword evidence="3" id="KW-1185">Reference proteome</keyword>
<dbReference type="InParanoid" id="D5G616"/>
<dbReference type="GeneID" id="9187636"/>
<dbReference type="Proteomes" id="UP000006911">
    <property type="component" value="Unassembled WGS sequence"/>
</dbReference>
<dbReference type="KEGG" id="tml:GSTUM_00001540001"/>